<proteinExistence type="predicted"/>
<sequence length="132" mass="13353">MKKVIATVFCAAFVLPAMSVMASSEATHNSAANKGQEMTGAASTESTSTMDHSATSADVTKTGQAGNGSSAQMNDMEGMSDDGMGSTDSMGSTSIENADATMTGRQGHSAQMESTDPMQDGDTTEHGASPSN</sequence>
<feature type="chain" id="PRO_5015334494" description="Methionine-rich peptide X" evidence="2">
    <location>
        <begin position="23"/>
        <end position="132"/>
    </location>
</feature>
<name>A0A2R8CNF6_9GAMM</name>
<evidence type="ECO:0000313" key="3">
    <source>
        <dbReference type="EMBL" id="SPJ34425.1"/>
    </source>
</evidence>
<accession>A0A2R8CNF6</accession>
<evidence type="ECO:0000256" key="2">
    <source>
        <dbReference type="SAM" id="SignalP"/>
    </source>
</evidence>
<feature type="compositionally biased region" description="Polar residues" evidence="1">
    <location>
        <begin position="103"/>
        <end position="117"/>
    </location>
</feature>
<protein>
    <recommendedName>
        <fullName evidence="5">Methionine-rich peptide X</fullName>
    </recommendedName>
</protein>
<dbReference type="RefSeq" id="WP_108843208.1">
    <property type="nucleotide sequence ID" value="NZ_ONZI01000003.1"/>
</dbReference>
<evidence type="ECO:0000313" key="4">
    <source>
        <dbReference type="Proteomes" id="UP000244934"/>
    </source>
</evidence>
<feature type="compositionally biased region" description="Polar residues" evidence="1">
    <location>
        <begin position="41"/>
        <end position="73"/>
    </location>
</feature>
<dbReference type="EMBL" id="ONZI01000003">
    <property type="protein sequence ID" value="SPJ34425.1"/>
    <property type="molecule type" value="Genomic_DNA"/>
</dbReference>
<keyword evidence="4" id="KW-1185">Reference proteome</keyword>
<keyword evidence="2" id="KW-0732">Signal</keyword>
<dbReference type="OrthoDB" id="6184238at2"/>
<reference evidence="4" key="1">
    <citation type="submission" date="2018-03" db="EMBL/GenBank/DDBJ databases">
        <authorList>
            <person name="Navarro De La Torre S."/>
        </authorList>
    </citation>
    <scope>NUCLEOTIDE SEQUENCE [LARGE SCALE GENOMIC DNA]</scope>
    <source>
        <strain evidence="4">EAod3</strain>
    </source>
</reference>
<feature type="signal peptide" evidence="2">
    <location>
        <begin position="1"/>
        <end position="22"/>
    </location>
</feature>
<evidence type="ECO:0008006" key="5">
    <source>
        <dbReference type="Google" id="ProtNLM"/>
    </source>
</evidence>
<feature type="compositionally biased region" description="Low complexity" evidence="1">
    <location>
        <begin position="75"/>
        <end position="94"/>
    </location>
</feature>
<evidence type="ECO:0000256" key="1">
    <source>
        <dbReference type="SAM" id="MobiDB-lite"/>
    </source>
</evidence>
<gene>
    <name evidence="3" type="ORF">KSP9073_02459</name>
</gene>
<feature type="region of interest" description="Disordered" evidence="1">
    <location>
        <begin position="26"/>
        <end position="132"/>
    </location>
</feature>
<dbReference type="Proteomes" id="UP000244934">
    <property type="component" value="Unassembled WGS sequence"/>
</dbReference>
<dbReference type="AlphaFoldDB" id="A0A2R8CNF6"/>
<organism evidence="3 4">
    <name type="scientific">Kushneria phyllosphaerae</name>
    <dbReference type="NCBI Taxonomy" id="2100822"/>
    <lineage>
        <taxon>Bacteria</taxon>
        <taxon>Pseudomonadati</taxon>
        <taxon>Pseudomonadota</taxon>
        <taxon>Gammaproteobacteria</taxon>
        <taxon>Oceanospirillales</taxon>
        <taxon>Halomonadaceae</taxon>
        <taxon>Kushneria</taxon>
    </lineage>
</organism>